<dbReference type="OrthoDB" id="6777429at2759"/>
<feature type="compositionally biased region" description="Basic and acidic residues" evidence="1">
    <location>
        <begin position="383"/>
        <end position="397"/>
    </location>
</feature>
<keyword evidence="4" id="KW-0418">Kinase</keyword>
<sequence>MSMEKTDDSPEDIKRATSIDREIKRGQKDDTFEGYPRIVEKKKRWVHCDKPEKVPKKPKHVDKINEVDCRKKLKGRRRKKDRFAMVSVVGEPCTFPKLKVIPRHCLTKQDYIDILATPSRKCPPECEKKMVLRKLKPVSQRIKELAQPTRHKMLITLQQGASILPPALLDNLVRTVEKETCLTPEQAATISRRKKKTRGKKRKKRADQWQFKETNKMKRQNMGITTVGSFERDSVSSQYLIAERFVRSILKWKCPFPKSEIKDIAEVIVRRLINVLEYSQPKDEDRKSQQVRYLADVLACWVTGVLFEVAQYQEEKLLERCRKKEEEMRIDEEEEEEEEDEEEEEEAEEEEEEEERKYPDEDDDDYDWGEDAKMAEEEEEEEEKAKEPEEAPEREIKEEEEEVKLEKVDEAVDEEERVEIEREAQVQPEEQETEIQTEPQPQVEAEVEARPRVEEPTEPELELVLEVETETESEAAQEAETETESEAIQDTETETEVEAVQEIGTEPESETVQEMETETEVETPKAGEEGESEEARPGEEGIPSEVEKEAERTEEGIKQEIEEARPGEEKPEEITKPREEEITAAEAEEKREEPSEEAEIIREEEVAKKEKEAEERKAEEKVEDVAKEKEMEVRVSPKKISLEPMEVPKEIDIMKTLEDVFKTDLPYLTFDKIIDTIYKMIESAPENTGEDPITNGIHRAIYEKLTNIVRLENPDLLTEDLKITMNIVCGKIATWLRSLLTQSQLAFMEQYMPEVESLEIRDWTRWLEYISDVAKDWNIWLRSVIEKILEMESEKITRGEWHDWTKSIDTKALLWRRFHLQTLHQANRNRTMLIGRRIVKTGTLSKKRSKALMPDISERLINTTDLRA</sequence>
<keyword evidence="3" id="KW-1185">Reference proteome</keyword>
<evidence type="ECO:0000313" key="4">
    <source>
        <dbReference type="RefSeq" id="XP_026297335.1"/>
    </source>
</evidence>
<dbReference type="AlphaFoldDB" id="A0A7M7L9E8"/>
<protein>
    <submittedName>
        <fullName evidence="4">Probable serine/threonine-protein kinase kinX</fullName>
    </submittedName>
</protein>
<keyword evidence="4" id="KW-0808">Transferase</keyword>
<reference evidence="2" key="1">
    <citation type="submission" date="2021-01" db="UniProtKB">
        <authorList>
            <consortium name="EnsemblMetazoa"/>
        </authorList>
    </citation>
    <scope>IDENTIFICATION</scope>
    <source>
        <strain evidence="2">DH4</strain>
    </source>
</reference>
<evidence type="ECO:0000313" key="2">
    <source>
        <dbReference type="EnsemblMetazoa" id="XP_026297335"/>
    </source>
</evidence>
<feature type="region of interest" description="Disordered" evidence="1">
    <location>
        <begin position="1"/>
        <end position="27"/>
    </location>
</feature>
<feature type="compositionally biased region" description="Acidic residues" evidence="1">
    <location>
        <begin position="328"/>
        <end position="369"/>
    </location>
</feature>
<accession>A0A8B8H019</accession>
<dbReference type="EnsemblMetazoa" id="XM_026441550">
    <property type="protein sequence ID" value="XP_026297335"/>
    <property type="gene ID" value="LOC100577919"/>
</dbReference>
<name>A0A7M7L9E8_APIME</name>
<feature type="region of interest" description="Disordered" evidence="1">
    <location>
        <begin position="189"/>
        <end position="210"/>
    </location>
</feature>
<accession>A0A7M7L9E8</accession>
<evidence type="ECO:0000313" key="3">
    <source>
        <dbReference type="Proteomes" id="UP000005203"/>
    </source>
</evidence>
<gene>
    <name evidence="4" type="primary">LOC100577919</name>
</gene>
<dbReference type="GeneID" id="100577919"/>
<dbReference type="Proteomes" id="UP000005203">
    <property type="component" value="Linkage group LG6"/>
</dbReference>
<feature type="compositionally biased region" description="Acidic residues" evidence="1">
    <location>
        <begin position="456"/>
        <end position="521"/>
    </location>
</feature>
<feature type="compositionally biased region" description="Basic residues" evidence="1">
    <location>
        <begin position="191"/>
        <end position="205"/>
    </location>
</feature>
<reference evidence="4" key="2">
    <citation type="submission" date="2025-04" db="UniProtKB">
        <authorList>
            <consortium name="RefSeq"/>
        </authorList>
    </citation>
    <scope>IDENTIFICATION</scope>
    <source>
        <strain evidence="4">DH4</strain>
        <tissue evidence="4">Whole body</tissue>
    </source>
</reference>
<feature type="region of interest" description="Disordered" evidence="1">
    <location>
        <begin position="326"/>
        <end position="617"/>
    </location>
</feature>
<organism evidence="2">
    <name type="scientific">Apis mellifera</name>
    <name type="common">Honeybee</name>
    <dbReference type="NCBI Taxonomy" id="7460"/>
    <lineage>
        <taxon>Eukaryota</taxon>
        <taxon>Metazoa</taxon>
        <taxon>Ecdysozoa</taxon>
        <taxon>Arthropoda</taxon>
        <taxon>Hexapoda</taxon>
        <taxon>Insecta</taxon>
        <taxon>Pterygota</taxon>
        <taxon>Neoptera</taxon>
        <taxon>Endopterygota</taxon>
        <taxon>Hymenoptera</taxon>
        <taxon>Apocrita</taxon>
        <taxon>Aculeata</taxon>
        <taxon>Apoidea</taxon>
        <taxon>Anthophila</taxon>
        <taxon>Apidae</taxon>
        <taxon>Apis</taxon>
    </lineage>
</organism>
<dbReference type="GO" id="GO:0016301">
    <property type="term" value="F:kinase activity"/>
    <property type="evidence" value="ECO:0007669"/>
    <property type="project" value="UniProtKB-KW"/>
</dbReference>
<dbReference type="KEGG" id="ame:100577919"/>
<dbReference type="RefSeq" id="XP_026297335.1">
    <property type="nucleotide sequence ID" value="XM_026441550.1"/>
</dbReference>
<proteinExistence type="predicted"/>
<feature type="compositionally biased region" description="Basic and acidic residues" evidence="1">
    <location>
        <begin position="522"/>
        <end position="617"/>
    </location>
</feature>
<evidence type="ECO:0000256" key="1">
    <source>
        <dbReference type="SAM" id="MobiDB-lite"/>
    </source>
</evidence>